<dbReference type="InterPro" id="IPR009057">
    <property type="entry name" value="Homeodomain-like_sf"/>
</dbReference>
<dbReference type="EMBL" id="CAEZTG010000087">
    <property type="protein sequence ID" value="CAB4568399.1"/>
    <property type="molecule type" value="Genomic_DNA"/>
</dbReference>
<evidence type="ECO:0000313" key="6">
    <source>
        <dbReference type="EMBL" id="CAB4690335.1"/>
    </source>
</evidence>
<proteinExistence type="predicted"/>
<dbReference type="PROSITE" id="PS50977">
    <property type="entry name" value="HTH_TETR_2"/>
    <property type="match status" value="1"/>
</dbReference>
<reference evidence="5" key="1">
    <citation type="submission" date="2020-05" db="EMBL/GenBank/DDBJ databases">
        <authorList>
            <person name="Chiriac C."/>
            <person name="Salcher M."/>
            <person name="Ghai R."/>
            <person name="Kavagutti S V."/>
        </authorList>
    </citation>
    <scope>NUCLEOTIDE SEQUENCE</scope>
</reference>
<evidence type="ECO:0000313" key="5">
    <source>
        <dbReference type="EMBL" id="CAB4645030.1"/>
    </source>
</evidence>
<gene>
    <name evidence="3" type="ORF">UFOPK1603_01011</name>
    <name evidence="4" type="ORF">UFOPK1711_00884</name>
    <name evidence="5" type="ORF">UFOPK2143_00943</name>
    <name evidence="6" type="ORF">UFOPK2350_01548</name>
</gene>
<dbReference type="EMBL" id="CAEZVV010000051">
    <property type="protein sequence ID" value="CAB4645030.1"/>
    <property type="molecule type" value="Genomic_DNA"/>
</dbReference>
<dbReference type="EMBL" id="CAEZTR010000043">
    <property type="protein sequence ID" value="CAB4577028.1"/>
    <property type="molecule type" value="Genomic_DNA"/>
</dbReference>
<dbReference type="InterPro" id="IPR001647">
    <property type="entry name" value="HTH_TetR"/>
</dbReference>
<evidence type="ECO:0000313" key="3">
    <source>
        <dbReference type="EMBL" id="CAB4568399.1"/>
    </source>
</evidence>
<dbReference type="AlphaFoldDB" id="A0A6J6K5R0"/>
<evidence type="ECO:0000313" key="4">
    <source>
        <dbReference type="EMBL" id="CAB4577028.1"/>
    </source>
</evidence>
<name>A0A6J6K5R0_9ZZZZ</name>
<protein>
    <submittedName>
        <fullName evidence="5">Unannotated protein</fullName>
    </submittedName>
</protein>
<dbReference type="GO" id="GO:0003677">
    <property type="term" value="F:DNA binding"/>
    <property type="evidence" value="ECO:0007669"/>
    <property type="project" value="UniProtKB-KW"/>
</dbReference>
<sequence length="234" mass="25935">MKGGPWAALHRVRCFPLSEQLLNSQYHLYMAKKSESEKPKRYSRAEATRMFIDAASKAMDKKPLPDITMQEIADKIGLNHGYVHRYFGTRLDLFAAVAEDLSQKIVDVVTAEQQRRAGAGESPGSLDNSLVELARPYFSKRGKLVQYLIICGVPQKRFAESTRLQIQLAADNLMALGVSERMATAQAIKLTALIWANGSYVDALGVTKAEVADVEALSFAELRLATKTSKELGW</sequence>
<dbReference type="Pfam" id="PF00440">
    <property type="entry name" value="TetR_N"/>
    <property type="match status" value="1"/>
</dbReference>
<dbReference type="EMBL" id="CAEZXE010000168">
    <property type="protein sequence ID" value="CAB4690335.1"/>
    <property type="molecule type" value="Genomic_DNA"/>
</dbReference>
<organism evidence="5">
    <name type="scientific">freshwater metagenome</name>
    <dbReference type="NCBI Taxonomy" id="449393"/>
    <lineage>
        <taxon>unclassified sequences</taxon>
        <taxon>metagenomes</taxon>
        <taxon>ecological metagenomes</taxon>
    </lineage>
</organism>
<evidence type="ECO:0000259" key="2">
    <source>
        <dbReference type="PROSITE" id="PS50977"/>
    </source>
</evidence>
<feature type="domain" description="HTH tetR-type" evidence="2">
    <location>
        <begin position="45"/>
        <end position="105"/>
    </location>
</feature>
<dbReference type="Gene3D" id="1.10.357.10">
    <property type="entry name" value="Tetracycline Repressor, domain 2"/>
    <property type="match status" value="1"/>
</dbReference>
<dbReference type="SUPFAM" id="SSF46689">
    <property type="entry name" value="Homeodomain-like"/>
    <property type="match status" value="1"/>
</dbReference>
<evidence type="ECO:0000256" key="1">
    <source>
        <dbReference type="ARBA" id="ARBA00023125"/>
    </source>
</evidence>
<keyword evidence="1" id="KW-0238">DNA-binding</keyword>
<accession>A0A6J6K5R0</accession>